<dbReference type="SUPFAM" id="SSF63446">
    <property type="entry name" value="Type I dockerin domain"/>
    <property type="match status" value="1"/>
</dbReference>
<dbReference type="InterPro" id="IPR036439">
    <property type="entry name" value="Dockerin_dom_sf"/>
</dbReference>
<proteinExistence type="predicted"/>
<dbReference type="InterPro" id="IPR053783">
    <property type="entry name" value="Dockerin_dom_GC-type"/>
</dbReference>
<sequence length="85" mass="9191">MVFSDNNGTPDFANATSYAVACFVECFADWDRNRTINTMDLTAFLNDWNAAHPDADLNGDGVINTQDMTVFLGAYAAGDCICPEG</sequence>
<organism evidence="1">
    <name type="scientific">hydrothermal vent metagenome</name>
    <dbReference type="NCBI Taxonomy" id="652676"/>
    <lineage>
        <taxon>unclassified sequences</taxon>
        <taxon>metagenomes</taxon>
        <taxon>ecological metagenomes</taxon>
    </lineage>
</organism>
<accession>A0A3B1DJP7</accession>
<dbReference type="Gene3D" id="1.10.1330.10">
    <property type="entry name" value="Dockerin domain"/>
    <property type="match status" value="1"/>
</dbReference>
<dbReference type="PROSITE" id="PS00018">
    <property type="entry name" value="EF_HAND_1"/>
    <property type="match status" value="1"/>
</dbReference>
<dbReference type="NCBIfam" id="NF041540">
    <property type="entry name" value="dockerin_GC"/>
    <property type="match status" value="1"/>
</dbReference>
<name>A0A3B1DJP7_9ZZZZ</name>
<dbReference type="InterPro" id="IPR018247">
    <property type="entry name" value="EF_Hand_1_Ca_BS"/>
</dbReference>
<dbReference type="EMBL" id="UOGK01000045">
    <property type="protein sequence ID" value="VAX36228.1"/>
    <property type="molecule type" value="Genomic_DNA"/>
</dbReference>
<dbReference type="GO" id="GO:0000272">
    <property type="term" value="P:polysaccharide catabolic process"/>
    <property type="evidence" value="ECO:0007669"/>
    <property type="project" value="InterPro"/>
</dbReference>
<evidence type="ECO:0008006" key="2">
    <source>
        <dbReference type="Google" id="ProtNLM"/>
    </source>
</evidence>
<gene>
    <name evidence="1" type="ORF">MNBD_PLANCTO03-772</name>
</gene>
<dbReference type="AlphaFoldDB" id="A0A3B1DJP7"/>
<reference evidence="1" key="1">
    <citation type="submission" date="2018-06" db="EMBL/GenBank/DDBJ databases">
        <authorList>
            <person name="Zhirakovskaya E."/>
        </authorList>
    </citation>
    <scope>NUCLEOTIDE SEQUENCE</scope>
</reference>
<evidence type="ECO:0000313" key="1">
    <source>
        <dbReference type="EMBL" id="VAX36228.1"/>
    </source>
</evidence>
<protein>
    <recommendedName>
        <fullName evidence="2">EF-hand domain-containing protein</fullName>
    </recommendedName>
</protein>